<dbReference type="InterPro" id="IPR005152">
    <property type="entry name" value="Lipase_secreted"/>
</dbReference>
<evidence type="ECO:0000256" key="1">
    <source>
        <dbReference type="SAM" id="SignalP"/>
    </source>
</evidence>
<evidence type="ECO:0000313" key="3">
    <source>
        <dbReference type="Proteomes" id="UP000186104"/>
    </source>
</evidence>
<dbReference type="PANTHER" id="PTHR34853:SF1">
    <property type="entry name" value="LIPASE 5"/>
    <property type="match status" value="1"/>
</dbReference>
<evidence type="ECO:0000313" key="2">
    <source>
        <dbReference type="EMBL" id="ANI94096.1"/>
    </source>
</evidence>
<accession>A0A173LP92</accession>
<dbReference type="InterPro" id="IPR029058">
    <property type="entry name" value="AB_hydrolase_fold"/>
</dbReference>
<dbReference type="OrthoDB" id="9798122at2"/>
<dbReference type="Pfam" id="PF03583">
    <property type="entry name" value="LIP"/>
    <property type="match status" value="1"/>
</dbReference>
<dbReference type="GO" id="GO:0004806">
    <property type="term" value="F:triacylglycerol lipase activity"/>
    <property type="evidence" value="ECO:0007669"/>
    <property type="project" value="InterPro"/>
</dbReference>
<dbReference type="STRING" id="499555.BJL86_3337"/>
<dbReference type="Proteomes" id="UP000186104">
    <property type="component" value="Chromosome"/>
</dbReference>
<dbReference type="SUPFAM" id="SSF53474">
    <property type="entry name" value="alpha/beta-Hydrolases"/>
    <property type="match status" value="1"/>
</dbReference>
<proteinExistence type="predicted"/>
<dbReference type="RefSeq" id="WP_067470899.1">
    <property type="nucleotide sequence ID" value="NZ_CP015961.1"/>
</dbReference>
<dbReference type="GO" id="GO:0016042">
    <property type="term" value="P:lipid catabolic process"/>
    <property type="evidence" value="ECO:0007669"/>
    <property type="project" value="InterPro"/>
</dbReference>
<feature type="signal peptide" evidence="1">
    <location>
        <begin position="1"/>
        <end position="36"/>
    </location>
</feature>
<dbReference type="EMBL" id="CP015961">
    <property type="protein sequence ID" value="ANI94096.1"/>
    <property type="molecule type" value="Genomic_DNA"/>
</dbReference>
<gene>
    <name evidence="2" type="ORF">BJL86_3337</name>
</gene>
<dbReference type="Gene3D" id="3.40.50.1820">
    <property type="entry name" value="alpha/beta hydrolase"/>
    <property type="match status" value="1"/>
</dbReference>
<dbReference type="KEGG" id="dtm:BJL86_3337"/>
<sequence length="404" mass="42308">MFPAKSPRPASFITRVGASITAVCLVTAGLAAPATAQELEPVWSGLDTRALEGVTLDKGQSGPVVPLDPSISLASAGEAHRSYYGTVDYNGAPALSSTAVFLPRGEAPAGGWPVVAWAHGTTGLGDQCAPSTLPRSERDSEYLNHMLDQGFAIVASDYAGLGTPGLMSYLGGEVAAHNIVDSVAAARDSGLPLSPTYAVVGQSQGAGAAMNAAARAGGLGAPYGLDYRGVVATGTPANIEAIFQWAAPDFPPIAIPRGLNVYSVYILTALRDAHPELDIDSFLTPEGIGLLDSAEVQCYNELQETVGDTQVARLLTRPLREIPNFYGILRDYMGTPDRGYDRPVFLGQGLLDIDVPAPFALSLAAQMALNAQPPELHVYPTEDHSSTVMASIPDSSRFLDRIMA</sequence>
<keyword evidence="1" id="KW-0732">Signal</keyword>
<dbReference type="PIRSF" id="PIRSF029171">
    <property type="entry name" value="Esterase_LipA"/>
    <property type="match status" value="1"/>
</dbReference>
<keyword evidence="3" id="KW-1185">Reference proteome</keyword>
<name>A0A173LP92_9ACTN</name>
<dbReference type="PANTHER" id="PTHR34853">
    <property type="match status" value="1"/>
</dbReference>
<organism evidence="2 3">
    <name type="scientific">Dietzia timorensis</name>
    <dbReference type="NCBI Taxonomy" id="499555"/>
    <lineage>
        <taxon>Bacteria</taxon>
        <taxon>Bacillati</taxon>
        <taxon>Actinomycetota</taxon>
        <taxon>Actinomycetes</taxon>
        <taxon>Mycobacteriales</taxon>
        <taxon>Dietziaceae</taxon>
        <taxon>Dietzia</taxon>
    </lineage>
</organism>
<evidence type="ECO:0008006" key="4">
    <source>
        <dbReference type="Google" id="ProtNLM"/>
    </source>
</evidence>
<dbReference type="AlphaFoldDB" id="A0A173LP92"/>
<feature type="chain" id="PRO_5008008799" description="Inactive lipase" evidence="1">
    <location>
        <begin position="37"/>
        <end position="404"/>
    </location>
</feature>
<protein>
    <recommendedName>
        <fullName evidence="4">Inactive lipase</fullName>
    </recommendedName>
</protein>
<reference evidence="2 3" key="1">
    <citation type="submission" date="2016-06" db="EMBL/GenBank/DDBJ databases">
        <title>Complete genome sequence of a saline-alkali tolerant type strain Dietzia timorensis ID05-A0528T.</title>
        <authorList>
            <person name="Wu X."/>
        </authorList>
    </citation>
    <scope>NUCLEOTIDE SEQUENCE [LARGE SCALE GENOMIC DNA]</scope>
    <source>
        <strain evidence="2 3">ID05-A0528</strain>
    </source>
</reference>